<dbReference type="PANTHER" id="PTHR11614">
    <property type="entry name" value="PHOSPHOLIPASE-RELATED"/>
    <property type="match status" value="1"/>
</dbReference>
<dbReference type="AlphaFoldDB" id="A0A916UYN6"/>
<comment type="caution">
    <text evidence="2">The sequence shown here is derived from an EMBL/GenBank/DDBJ whole genome shotgun (WGS) entry which is preliminary data.</text>
</comment>
<dbReference type="SUPFAM" id="SSF53474">
    <property type="entry name" value="alpha/beta-Hydrolases"/>
    <property type="match status" value="1"/>
</dbReference>
<reference evidence="2" key="1">
    <citation type="journal article" date="2014" name="Int. J. Syst. Evol. Microbiol.">
        <title>Complete genome sequence of Corynebacterium casei LMG S-19264T (=DSM 44701T), isolated from a smear-ripened cheese.</title>
        <authorList>
            <consortium name="US DOE Joint Genome Institute (JGI-PGF)"/>
            <person name="Walter F."/>
            <person name="Albersmeier A."/>
            <person name="Kalinowski J."/>
            <person name="Ruckert C."/>
        </authorList>
    </citation>
    <scope>NUCLEOTIDE SEQUENCE</scope>
    <source>
        <strain evidence="2">CGMCC 1.10998</strain>
    </source>
</reference>
<organism evidence="2 3">
    <name type="scientific">Undibacterium terreum</name>
    <dbReference type="NCBI Taxonomy" id="1224302"/>
    <lineage>
        <taxon>Bacteria</taxon>
        <taxon>Pseudomonadati</taxon>
        <taxon>Pseudomonadota</taxon>
        <taxon>Betaproteobacteria</taxon>
        <taxon>Burkholderiales</taxon>
        <taxon>Oxalobacteraceae</taxon>
        <taxon>Undibacterium</taxon>
    </lineage>
</organism>
<gene>
    <name evidence="2" type="ORF">GCM10011396_46430</name>
</gene>
<name>A0A916UYN6_9BURK</name>
<dbReference type="RefSeq" id="WP_188568535.1">
    <property type="nucleotide sequence ID" value="NZ_BMED01000006.1"/>
</dbReference>
<reference evidence="2" key="2">
    <citation type="submission" date="2020-09" db="EMBL/GenBank/DDBJ databases">
        <authorList>
            <person name="Sun Q."/>
            <person name="Zhou Y."/>
        </authorList>
    </citation>
    <scope>NUCLEOTIDE SEQUENCE</scope>
    <source>
        <strain evidence="2">CGMCC 1.10998</strain>
    </source>
</reference>
<dbReference type="Pfam" id="PF12146">
    <property type="entry name" value="Hydrolase_4"/>
    <property type="match status" value="1"/>
</dbReference>
<dbReference type="InterPro" id="IPR022742">
    <property type="entry name" value="Hydrolase_4"/>
</dbReference>
<sequence>MTSHIEDTSEFHLKTIDGTSLFVRDWPLPGQISGEKAAPVRDGIVIMHGLGEHCGRYAHVARFFNALGFVVRTYDHRGHGKSGGPRGDVPDEEAMLRDARLVMNDFARQLSAPPILLGHSMGGLFAARFAAAGLAPLRALILSSPALALRMSPVQKLMLKAATALIPGVGISNGLKTRYLSHDKEVVIAYQNDVLVHSKISARLLGSMLKSMGYVAGHAAQLKIPTLLVVAVEDRLVDPAGSRNLFAHLAPSLASAHFYDGFYHEIFNEVDASRVFDDVHNWLQKQQLMPESAPIVPTATAATAIHAM</sequence>
<dbReference type="InterPro" id="IPR029058">
    <property type="entry name" value="AB_hydrolase_fold"/>
</dbReference>
<evidence type="ECO:0000259" key="1">
    <source>
        <dbReference type="Pfam" id="PF12146"/>
    </source>
</evidence>
<dbReference type="GO" id="GO:0016787">
    <property type="term" value="F:hydrolase activity"/>
    <property type="evidence" value="ECO:0007669"/>
    <property type="project" value="UniProtKB-KW"/>
</dbReference>
<protein>
    <submittedName>
        <fullName evidence="2">Hydrolase</fullName>
    </submittedName>
</protein>
<evidence type="ECO:0000313" key="3">
    <source>
        <dbReference type="Proteomes" id="UP000637423"/>
    </source>
</evidence>
<evidence type="ECO:0000313" key="2">
    <source>
        <dbReference type="EMBL" id="GGC93813.1"/>
    </source>
</evidence>
<proteinExistence type="predicted"/>
<dbReference type="Gene3D" id="3.40.50.1820">
    <property type="entry name" value="alpha/beta hydrolase"/>
    <property type="match status" value="1"/>
</dbReference>
<keyword evidence="2" id="KW-0378">Hydrolase</keyword>
<dbReference type="InterPro" id="IPR051044">
    <property type="entry name" value="MAG_DAG_Lipase"/>
</dbReference>
<dbReference type="EMBL" id="BMED01000006">
    <property type="protein sequence ID" value="GGC93813.1"/>
    <property type="molecule type" value="Genomic_DNA"/>
</dbReference>
<accession>A0A916UYN6</accession>
<feature type="domain" description="Serine aminopeptidase S33" evidence="1">
    <location>
        <begin position="40"/>
        <end position="271"/>
    </location>
</feature>
<keyword evidence="3" id="KW-1185">Reference proteome</keyword>
<dbReference type="Proteomes" id="UP000637423">
    <property type="component" value="Unassembled WGS sequence"/>
</dbReference>